<dbReference type="OrthoDB" id="188639at2"/>
<evidence type="ECO:0000313" key="3">
    <source>
        <dbReference type="Proteomes" id="UP000285232"/>
    </source>
</evidence>
<evidence type="ECO:0008006" key="4">
    <source>
        <dbReference type="Google" id="ProtNLM"/>
    </source>
</evidence>
<gene>
    <name evidence="2" type="ORF">D6201_11580</name>
</gene>
<dbReference type="SUPFAM" id="SSF51126">
    <property type="entry name" value="Pectin lyase-like"/>
    <property type="match status" value="1"/>
</dbReference>
<dbReference type="Gene3D" id="2.160.20.10">
    <property type="entry name" value="Single-stranded right-handed beta-helix, Pectin lyase-like"/>
    <property type="match status" value="2"/>
</dbReference>
<protein>
    <recommendedName>
        <fullName evidence="4">Pectate lyase superfamily protein domain-containing protein</fullName>
    </recommendedName>
</protein>
<dbReference type="RefSeq" id="WP_120048912.1">
    <property type="nucleotide sequence ID" value="NZ_RAHX01000001.1"/>
</dbReference>
<feature type="chain" id="PRO_5019380484" description="Pectate lyase superfamily protein domain-containing protein" evidence="1">
    <location>
        <begin position="20"/>
        <end position="561"/>
    </location>
</feature>
<dbReference type="AlphaFoldDB" id="A0A419RVT7"/>
<sequence length="561" mass="61304">MKISYLFAKGILCATSAFAITASAGAQDIATDLPDILSDDADAPYLPDFSYAGYGYGLEPIPNVSRVIDVADYGAMPDDGVDDSAGLKAAVAAAAEIGGPVRVQLAAGRYHLTEILWIESDGIVLAGMGSGEGGTELHMPRPLNQVDDGGALDEVRVYLERYDKRERQPENNLDVLFSEYSWSGGFVWARYPGGRHATYLEEMDRPIETVTEIASGTVGERQLTVADASALSVGDVLQIHWHNRAGENGPLIAEIYGEDRSAFPVGSRHWEFPDRPLVRQATRIDSISGNSVTIADPLLHDISDALPAYFARWDHLSEVGIQDIAFIFPENPYFGHHNESGFNAIYFTGVHNGWISNLRIENADSGVLTDDLANVTIANVRTEGDHTAHYSVHIGNVHNVLVTGNEVFNPTVHTFSFNTQSTKSVYQRSTGWTDPTLDQHAGANHQNLYDQVSVHVRPDSETDTGVPSYDLFRAGGAGYWKPGHGRYNTIWNLEVIALGGVAPDQPFRILEASGGPDARVIGMAGNRELLLDYTPAPYTEDLNARQVNVPSLYDYQLSRRR</sequence>
<reference evidence="2 3" key="1">
    <citation type="journal article" date="2017" name="Int. J. Syst. Evol. Microbiol.">
        <title>Erythrobacter aquimixticola sp. nov., isolated from the junction between the ocean and a freshwater spring.</title>
        <authorList>
            <person name="Park S."/>
            <person name="Jung Y.T."/>
            <person name="Choi S.J."/>
            <person name="Yoon J.H."/>
        </authorList>
    </citation>
    <scope>NUCLEOTIDE SEQUENCE [LARGE SCALE GENOMIC DNA]</scope>
    <source>
        <strain evidence="2 3">JSSK-14</strain>
    </source>
</reference>
<keyword evidence="3" id="KW-1185">Reference proteome</keyword>
<dbReference type="Proteomes" id="UP000285232">
    <property type="component" value="Unassembled WGS sequence"/>
</dbReference>
<accession>A0A419RVT7</accession>
<feature type="signal peptide" evidence="1">
    <location>
        <begin position="1"/>
        <end position="19"/>
    </location>
</feature>
<evidence type="ECO:0000256" key="1">
    <source>
        <dbReference type="SAM" id="SignalP"/>
    </source>
</evidence>
<dbReference type="InterPro" id="IPR011050">
    <property type="entry name" value="Pectin_lyase_fold/virulence"/>
</dbReference>
<comment type="caution">
    <text evidence="2">The sequence shown here is derived from an EMBL/GenBank/DDBJ whole genome shotgun (WGS) entry which is preliminary data.</text>
</comment>
<dbReference type="InterPro" id="IPR012334">
    <property type="entry name" value="Pectin_lyas_fold"/>
</dbReference>
<dbReference type="EMBL" id="RAHX01000001">
    <property type="protein sequence ID" value="RJY09902.1"/>
    <property type="molecule type" value="Genomic_DNA"/>
</dbReference>
<proteinExistence type="predicted"/>
<organism evidence="2 3">
    <name type="scientific">Aurantiacibacter aquimixticola</name>
    <dbReference type="NCBI Taxonomy" id="1958945"/>
    <lineage>
        <taxon>Bacteria</taxon>
        <taxon>Pseudomonadati</taxon>
        <taxon>Pseudomonadota</taxon>
        <taxon>Alphaproteobacteria</taxon>
        <taxon>Sphingomonadales</taxon>
        <taxon>Erythrobacteraceae</taxon>
        <taxon>Aurantiacibacter</taxon>
    </lineage>
</organism>
<name>A0A419RVT7_9SPHN</name>
<keyword evidence="1" id="KW-0732">Signal</keyword>
<evidence type="ECO:0000313" key="2">
    <source>
        <dbReference type="EMBL" id="RJY09902.1"/>
    </source>
</evidence>